<dbReference type="GO" id="GO:0019546">
    <property type="term" value="P:L-arginine deiminase pathway"/>
    <property type="evidence" value="ECO:0007669"/>
    <property type="project" value="TreeGrafter"/>
</dbReference>
<evidence type="ECO:0000256" key="2">
    <source>
        <dbReference type="ARBA" id="ARBA00011066"/>
    </source>
</evidence>
<dbReference type="Pfam" id="PF00696">
    <property type="entry name" value="AA_kinase"/>
    <property type="match status" value="1"/>
</dbReference>
<evidence type="ECO:0000256" key="7">
    <source>
        <dbReference type="PIRNR" id="PIRNR000723"/>
    </source>
</evidence>
<dbReference type="Gene3D" id="3.40.1160.10">
    <property type="entry name" value="Acetylglutamate kinase-like"/>
    <property type="match status" value="1"/>
</dbReference>
<keyword evidence="10" id="KW-1185">Reference proteome</keyword>
<dbReference type="AlphaFoldDB" id="I5AUM1"/>
<reference evidence="9 10" key="2">
    <citation type="submission" date="2012-02" db="EMBL/GenBank/DDBJ databases">
        <title>Improved High-Quality Draft sequence of Eubacterium cellulosolvens 6.</title>
        <authorList>
            <consortium name="US DOE Joint Genome Institute"/>
            <person name="Lucas S."/>
            <person name="Han J."/>
            <person name="Lapidus A."/>
            <person name="Cheng J.-F."/>
            <person name="Goodwin L."/>
            <person name="Pitluck S."/>
            <person name="Peters L."/>
            <person name="Mikhailova N."/>
            <person name="Gu W."/>
            <person name="Detter J.C."/>
            <person name="Han C."/>
            <person name="Tapia R."/>
            <person name="Land M."/>
            <person name="Hauser L."/>
            <person name="Kyrpides N."/>
            <person name="Ivanova N."/>
            <person name="Pagani I."/>
            <person name="Johnson E."/>
            <person name="Mukhopadhyay B."/>
            <person name="Anderson I."/>
            <person name="Woyke T."/>
        </authorList>
    </citation>
    <scope>NUCLEOTIDE SEQUENCE [LARGE SCALE GENOMIC DNA]</scope>
    <source>
        <strain evidence="9 10">6</strain>
    </source>
</reference>
<comment type="similarity">
    <text evidence="2 7">Belongs to the carbamate kinase family.</text>
</comment>
<gene>
    <name evidence="9" type="ORF">EubceDRAFT1_1716</name>
</gene>
<organism evidence="9 10">
    <name type="scientific">Eubacterium cellulosolvens (strain ATCC 43171 / JCM 9499 / 6)</name>
    <name type="common">Cillobacterium cellulosolvens</name>
    <dbReference type="NCBI Taxonomy" id="633697"/>
    <lineage>
        <taxon>Bacteria</taxon>
        <taxon>Bacillati</taxon>
        <taxon>Bacillota</taxon>
        <taxon>Clostridia</taxon>
        <taxon>Eubacteriales</taxon>
        <taxon>Eubacteriaceae</taxon>
        <taxon>Eubacterium</taxon>
    </lineage>
</organism>
<evidence type="ECO:0000256" key="6">
    <source>
        <dbReference type="ARBA" id="ARBA00048467"/>
    </source>
</evidence>
<name>I5AUM1_EUBC6</name>
<dbReference type="InterPro" id="IPR001048">
    <property type="entry name" value="Asp/Glu/Uridylate_kinase"/>
</dbReference>
<dbReference type="PRINTS" id="PR01469">
    <property type="entry name" value="CARBMTKINASE"/>
</dbReference>
<dbReference type="GO" id="GO:0008804">
    <property type="term" value="F:carbamate kinase activity"/>
    <property type="evidence" value="ECO:0007669"/>
    <property type="project" value="UniProtKB-EC"/>
</dbReference>
<evidence type="ECO:0000256" key="3">
    <source>
        <dbReference type="ARBA" id="ARBA00013070"/>
    </source>
</evidence>
<evidence type="ECO:0000256" key="5">
    <source>
        <dbReference type="ARBA" id="ARBA00022777"/>
    </source>
</evidence>
<dbReference type="InterPro" id="IPR036393">
    <property type="entry name" value="AceGlu_kinase-like_sf"/>
</dbReference>
<evidence type="ECO:0000259" key="8">
    <source>
        <dbReference type="Pfam" id="PF00696"/>
    </source>
</evidence>
<accession>I5AUM1</accession>
<feature type="domain" description="Aspartate/glutamate/uridylate kinase" evidence="8">
    <location>
        <begin position="5"/>
        <end position="292"/>
    </location>
</feature>
<dbReference type="CDD" id="cd04235">
    <property type="entry name" value="AAK_CK"/>
    <property type="match status" value="1"/>
</dbReference>
<dbReference type="PANTHER" id="PTHR30409:SF1">
    <property type="entry name" value="CARBAMATE KINASE-RELATED"/>
    <property type="match status" value="1"/>
</dbReference>
<protein>
    <recommendedName>
        <fullName evidence="3 7">Carbamate kinase</fullName>
    </recommendedName>
</protein>
<dbReference type="PANTHER" id="PTHR30409">
    <property type="entry name" value="CARBAMATE KINASE"/>
    <property type="match status" value="1"/>
</dbReference>
<dbReference type="InterPro" id="IPR003964">
    <property type="entry name" value="Carb_kinase"/>
</dbReference>
<evidence type="ECO:0000256" key="4">
    <source>
        <dbReference type="ARBA" id="ARBA00022679"/>
    </source>
</evidence>
<dbReference type="eggNOG" id="COG0549">
    <property type="taxonomic scope" value="Bacteria"/>
</dbReference>
<dbReference type="PIRSF" id="PIRSF000723">
    <property type="entry name" value="Carbamate_kin"/>
    <property type="match status" value="1"/>
</dbReference>
<sequence length="311" mass="33066">MLQKKKVVVALGHTALGTTIPEQKEAVNKAVVAVADLISAGAGVVITHSNGAQVGMIHTALNEFAKVHSDYTGAPMSVCSAMSQGYIGYDIQNSLRAELVRRGIYKPVATVLTQVTVDPYDESLYEPVKVIGRVLTDEEAKMEEEKGNFVTKTEEGFRRIIASPKPQEIIEIDTIQLLLDAGQVVIAGGGGGIPVMEQGSELRGASAVIEKDLVSGKLAEQLRADELIILTSVENAKIAHGTDHEQPIGTITVDQAEAYMNAGEFGYGTMLPKIQAAVDFLRNGGKRAVITSFEKAKEGFEGSVGTIITSA</sequence>
<keyword evidence="4 7" id="KW-0808">Transferase</keyword>
<dbReference type="SUPFAM" id="SSF53633">
    <property type="entry name" value="Carbamate kinase-like"/>
    <property type="match status" value="1"/>
</dbReference>
<dbReference type="UniPathway" id="UPA00996">
    <property type="reaction ID" value="UER00366"/>
</dbReference>
<evidence type="ECO:0000313" key="10">
    <source>
        <dbReference type="Proteomes" id="UP000005753"/>
    </source>
</evidence>
<evidence type="ECO:0000313" key="9">
    <source>
        <dbReference type="EMBL" id="EIM57494.1"/>
    </source>
</evidence>
<comment type="pathway">
    <text evidence="1">Metabolic intermediate metabolism; carbamoyl phosphate degradation; CO(2) and NH(3) from carbamoyl phosphate: step 1/1.</text>
</comment>
<dbReference type="STRING" id="633697.EubceDRAFT1_1716"/>
<dbReference type="NCBIfam" id="NF009007">
    <property type="entry name" value="PRK12352.1"/>
    <property type="match status" value="1"/>
</dbReference>
<comment type="catalytic activity">
    <reaction evidence="6">
        <text>hydrogencarbonate + NH4(+) + ATP = carbamoyl phosphate + ADP + H2O + H(+)</text>
        <dbReference type="Rhea" id="RHEA:10152"/>
        <dbReference type="ChEBI" id="CHEBI:15377"/>
        <dbReference type="ChEBI" id="CHEBI:15378"/>
        <dbReference type="ChEBI" id="CHEBI:17544"/>
        <dbReference type="ChEBI" id="CHEBI:28938"/>
        <dbReference type="ChEBI" id="CHEBI:30616"/>
        <dbReference type="ChEBI" id="CHEBI:58228"/>
        <dbReference type="ChEBI" id="CHEBI:456216"/>
        <dbReference type="EC" id="2.7.2.2"/>
    </reaction>
</comment>
<dbReference type="EMBL" id="CM001487">
    <property type="protein sequence ID" value="EIM57494.1"/>
    <property type="molecule type" value="Genomic_DNA"/>
</dbReference>
<keyword evidence="5 7" id="KW-0418">Kinase</keyword>
<reference evidence="9 10" key="1">
    <citation type="submission" date="2010-08" db="EMBL/GenBank/DDBJ databases">
        <authorList>
            <consortium name="US DOE Joint Genome Institute (JGI-PGF)"/>
            <person name="Lucas S."/>
            <person name="Copeland A."/>
            <person name="Lapidus A."/>
            <person name="Cheng J.-F."/>
            <person name="Bruce D."/>
            <person name="Goodwin L."/>
            <person name="Pitluck S."/>
            <person name="Land M.L."/>
            <person name="Hauser L."/>
            <person name="Chang Y.-J."/>
            <person name="Anderson I.J."/>
            <person name="Johnson E."/>
            <person name="Mulhopadhyay B."/>
            <person name="Kyrpides N."/>
            <person name="Woyke T.J."/>
        </authorList>
    </citation>
    <scope>NUCLEOTIDE SEQUENCE [LARGE SCALE GENOMIC DNA]</scope>
    <source>
        <strain evidence="9 10">6</strain>
    </source>
</reference>
<dbReference type="HOGENOM" id="CLU_076278_0_0_9"/>
<proteinExistence type="inferred from homology"/>
<dbReference type="GO" id="GO:0005829">
    <property type="term" value="C:cytosol"/>
    <property type="evidence" value="ECO:0007669"/>
    <property type="project" value="TreeGrafter"/>
</dbReference>
<dbReference type="Proteomes" id="UP000005753">
    <property type="component" value="Chromosome"/>
</dbReference>
<evidence type="ECO:0000256" key="1">
    <source>
        <dbReference type="ARBA" id="ARBA00005118"/>
    </source>
</evidence>